<evidence type="ECO:0000256" key="1">
    <source>
        <dbReference type="ARBA" id="ARBA00022801"/>
    </source>
</evidence>
<feature type="region of interest" description="Disordered" evidence="3">
    <location>
        <begin position="34"/>
        <end position="67"/>
    </location>
</feature>
<dbReference type="AlphaFoldDB" id="A0A1H0CMY4"/>
<feature type="compositionally biased region" description="Polar residues" evidence="3">
    <location>
        <begin position="34"/>
        <end position="49"/>
    </location>
</feature>
<dbReference type="RefSeq" id="WP_092641198.1">
    <property type="nucleotide sequence ID" value="NZ_FNID01000024.1"/>
</dbReference>
<dbReference type="Pfam" id="PF04203">
    <property type="entry name" value="Sortase"/>
    <property type="match status" value="1"/>
</dbReference>
<evidence type="ECO:0000256" key="2">
    <source>
        <dbReference type="PIRSR" id="PIRSR605754-1"/>
    </source>
</evidence>
<dbReference type="STRING" id="258515.SAMN05192585_1249"/>
<evidence type="ECO:0000256" key="3">
    <source>
        <dbReference type="SAM" id="MobiDB-lite"/>
    </source>
</evidence>
<organism evidence="5 6">
    <name type="scientific">Acetanaerobacterium elongatum</name>
    <dbReference type="NCBI Taxonomy" id="258515"/>
    <lineage>
        <taxon>Bacteria</taxon>
        <taxon>Bacillati</taxon>
        <taxon>Bacillota</taxon>
        <taxon>Clostridia</taxon>
        <taxon>Eubacteriales</taxon>
        <taxon>Oscillospiraceae</taxon>
        <taxon>Acetanaerobacterium</taxon>
    </lineage>
</organism>
<feature type="active site" description="Proton donor/acceptor" evidence="2">
    <location>
        <position position="160"/>
    </location>
</feature>
<dbReference type="Gene3D" id="2.40.260.10">
    <property type="entry name" value="Sortase"/>
    <property type="match status" value="1"/>
</dbReference>
<feature type="chain" id="PRO_5011432996" evidence="4">
    <location>
        <begin position="26"/>
        <end position="323"/>
    </location>
</feature>
<keyword evidence="6" id="KW-1185">Reference proteome</keyword>
<feature type="signal peptide" evidence="4">
    <location>
        <begin position="1"/>
        <end position="25"/>
    </location>
</feature>
<dbReference type="InterPro" id="IPR023365">
    <property type="entry name" value="Sortase_dom-sf"/>
</dbReference>
<proteinExistence type="predicted"/>
<dbReference type="GO" id="GO:0016787">
    <property type="term" value="F:hydrolase activity"/>
    <property type="evidence" value="ECO:0007669"/>
    <property type="project" value="UniProtKB-KW"/>
</dbReference>
<evidence type="ECO:0000256" key="4">
    <source>
        <dbReference type="SAM" id="SignalP"/>
    </source>
</evidence>
<dbReference type="InterPro" id="IPR005754">
    <property type="entry name" value="Sortase"/>
</dbReference>
<keyword evidence="4" id="KW-0732">Signal</keyword>
<feature type="active site" description="Acyl-thioester intermediate" evidence="2">
    <location>
        <position position="266"/>
    </location>
</feature>
<gene>
    <name evidence="5" type="ORF">SAMN05192585_1249</name>
</gene>
<dbReference type="CDD" id="cd05826">
    <property type="entry name" value="Sortase_B"/>
    <property type="match status" value="1"/>
</dbReference>
<protein>
    <submittedName>
        <fullName evidence="5">Sortase, SrtB family</fullName>
    </submittedName>
</protein>
<dbReference type="EMBL" id="FNID01000024">
    <property type="protein sequence ID" value="SDN59205.1"/>
    <property type="molecule type" value="Genomic_DNA"/>
</dbReference>
<dbReference type="OrthoDB" id="9806013at2"/>
<evidence type="ECO:0000313" key="5">
    <source>
        <dbReference type="EMBL" id="SDN59205.1"/>
    </source>
</evidence>
<sequence>MNKKKLLFIRTIAFALILTMTLPLAACSSKPTETSSVASSEAPSVQESSVAEAAPAKITPDTQKKLDDAKVTNPEVVSWISIPNTNIDYPVLQSLEDNYKYESKDINGKKTALDTSKMDKDVANNLGGTKALVGAIYFDAKDMVSLKKEEASKNLIIYGHNWTNIVEPFRIGNQKDYDVMFAQLKSYTDENFAKTNPYIYLSTNGETQVYKVFSVVYFNAFCKNYITPNPSDDEFKKLLADSQARSLYKYNTEVSTGDNIISLITCSRKYPKSLTQGNGFNIQRFAVLARLLRQGETDKDAVTVTKNTGNLDPKWTMKSFSLS</sequence>
<accession>A0A1H0CMY4</accession>
<name>A0A1H0CMY4_9FIRM</name>
<dbReference type="Proteomes" id="UP000199182">
    <property type="component" value="Unassembled WGS sequence"/>
</dbReference>
<dbReference type="InterPro" id="IPR009835">
    <property type="entry name" value="SrtB"/>
</dbReference>
<reference evidence="5 6" key="1">
    <citation type="submission" date="2016-10" db="EMBL/GenBank/DDBJ databases">
        <authorList>
            <person name="de Groot N.N."/>
        </authorList>
    </citation>
    <scope>NUCLEOTIDE SEQUENCE [LARGE SCALE GENOMIC DNA]</scope>
    <source>
        <strain evidence="5 6">CGMCC 1.5012</strain>
    </source>
</reference>
<evidence type="ECO:0000313" key="6">
    <source>
        <dbReference type="Proteomes" id="UP000199182"/>
    </source>
</evidence>
<keyword evidence="1" id="KW-0378">Hydrolase</keyword>
<dbReference type="SUPFAM" id="SSF63817">
    <property type="entry name" value="Sortase"/>
    <property type="match status" value="1"/>
</dbReference>